<evidence type="ECO:0000313" key="6">
    <source>
        <dbReference type="Proteomes" id="UP000217979"/>
    </source>
</evidence>
<dbReference type="Proteomes" id="UP000217979">
    <property type="component" value="Chromosome"/>
</dbReference>
<dbReference type="STRING" id="158822.LH23_16340"/>
<dbReference type="GO" id="GO:0003700">
    <property type="term" value="F:DNA-binding transcription factor activity"/>
    <property type="evidence" value="ECO:0007669"/>
    <property type="project" value="InterPro"/>
</dbReference>
<dbReference type="InterPro" id="IPR029062">
    <property type="entry name" value="Class_I_gatase-like"/>
</dbReference>
<dbReference type="PROSITE" id="PS01124">
    <property type="entry name" value="HTH_ARAC_FAMILY_2"/>
    <property type="match status" value="1"/>
</dbReference>
<dbReference type="InterPro" id="IPR002818">
    <property type="entry name" value="DJ-1/PfpI"/>
</dbReference>
<name>A0A291DY78_9ENTR</name>
<dbReference type="EMBL" id="UAVU01000010">
    <property type="protein sequence ID" value="SQC93531.1"/>
    <property type="molecule type" value="Genomic_DNA"/>
</dbReference>
<dbReference type="EMBL" id="CP023525">
    <property type="protein sequence ID" value="ATF92757.1"/>
    <property type="molecule type" value="Genomic_DNA"/>
</dbReference>
<dbReference type="SUPFAM" id="SSF46689">
    <property type="entry name" value="Homeodomain-like"/>
    <property type="match status" value="2"/>
</dbReference>
<dbReference type="GO" id="GO:0043565">
    <property type="term" value="F:sequence-specific DNA binding"/>
    <property type="evidence" value="ECO:0007669"/>
    <property type="project" value="InterPro"/>
</dbReference>
<accession>A0A291DY78</accession>
<reference evidence="4 6" key="1">
    <citation type="submission" date="2017-09" db="EMBL/GenBank/DDBJ databases">
        <title>FDA dAtabase for Regulatory Grade micrObial Sequences (FDA-ARGOS): Supporting development and validation of Infectious Disease Dx tests.</title>
        <authorList>
            <person name="Minogue T."/>
            <person name="Wolcott M."/>
            <person name="Wasieloski L."/>
            <person name="Aguilar W."/>
            <person name="Moore D."/>
            <person name="Tallon L."/>
            <person name="Sadzewicz L."/>
            <person name="Ott S."/>
            <person name="Zhao X."/>
            <person name="Nagaraj S."/>
            <person name="Vavikolanu K."/>
            <person name="Aluvathingal J."/>
            <person name="Nadendla S."/>
            <person name="Sichtig H."/>
        </authorList>
    </citation>
    <scope>NUCLEOTIDE SEQUENCE [LARGE SCALE GENOMIC DNA]</scope>
    <source>
        <strain evidence="4 6">FDAARGOS_392</strain>
    </source>
</reference>
<dbReference type="AlphaFoldDB" id="A0A291DY78"/>
<dbReference type="PANTHER" id="PTHR43130">
    <property type="entry name" value="ARAC-FAMILY TRANSCRIPTIONAL REGULATOR"/>
    <property type="match status" value="1"/>
</dbReference>
<dbReference type="InterPro" id="IPR018060">
    <property type="entry name" value="HTH_AraC"/>
</dbReference>
<dbReference type="Proteomes" id="UP000251197">
    <property type="component" value="Unassembled WGS sequence"/>
</dbReference>
<evidence type="ECO:0000313" key="5">
    <source>
        <dbReference type="EMBL" id="SQC93531.1"/>
    </source>
</evidence>
<keyword evidence="1" id="KW-0805">Transcription regulation</keyword>
<dbReference type="Gene3D" id="3.40.50.880">
    <property type="match status" value="1"/>
</dbReference>
<dbReference type="Gene3D" id="1.10.10.60">
    <property type="entry name" value="Homeodomain-like"/>
    <property type="match status" value="1"/>
</dbReference>
<evidence type="ECO:0000256" key="1">
    <source>
        <dbReference type="ARBA" id="ARBA00023015"/>
    </source>
</evidence>
<organism evidence="4 6">
    <name type="scientific">Cedecea neteri</name>
    <dbReference type="NCBI Taxonomy" id="158822"/>
    <lineage>
        <taxon>Bacteria</taxon>
        <taxon>Pseudomonadati</taxon>
        <taxon>Pseudomonadota</taxon>
        <taxon>Gammaproteobacteria</taxon>
        <taxon>Enterobacterales</taxon>
        <taxon>Enterobacteriaceae</taxon>
        <taxon>Cedecea</taxon>
    </lineage>
</organism>
<reference evidence="5 7" key="2">
    <citation type="submission" date="2018-06" db="EMBL/GenBank/DDBJ databases">
        <authorList>
            <consortium name="Pathogen Informatics"/>
            <person name="Doyle S."/>
        </authorList>
    </citation>
    <scope>NUCLEOTIDE SEQUENCE [LARGE SCALE GENOMIC DNA]</scope>
    <source>
        <strain evidence="5 7">NCTC12120</strain>
    </source>
</reference>
<proteinExistence type="predicted"/>
<feature type="domain" description="HTH araC/xylS-type" evidence="3">
    <location>
        <begin position="230"/>
        <end position="328"/>
    </location>
</feature>
<dbReference type="CDD" id="cd03137">
    <property type="entry name" value="GATase1_AraC_1"/>
    <property type="match status" value="1"/>
</dbReference>
<sequence>MTISVNIMTKLSALPKNPLVVALAYDGLCTFEFGVAVEIFGLPRPELGDNWYRFAVAGIEPGELRAMGGIRLAVDGGLKLLAEASLIVIPGWRGIDEPVPESLIAALRAAHARGTRLMSICSGVFVLAATGLLDGIRATTHWRYTQALQARYPEIEVIPDVLYLDNGDILTSAGSAAGIDLGLHLVRRDFGAAAANSVARRLVVQPHREGGQAQFIEQAVPVEYEGERFAPLFDYLQRHLSERHSVASLAAFVGMSPRTFLRRFEAATGITPAAWLLQTRLKRCRELLENSTLPIEHIAEQTGFGSAATLRHHFRKHLRTSPGTYRNSFTSQNE</sequence>
<gene>
    <name evidence="4" type="ORF">CO704_11940</name>
    <name evidence="5" type="ORF">NCTC12120_06645</name>
</gene>
<dbReference type="InterPro" id="IPR009057">
    <property type="entry name" value="Homeodomain-like_sf"/>
</dbReference>
<dbReference type="SUPFAM" id="SSF52317">
    <property type="entry name" value="Class I glutamine amidotransferase-like"/>
    <property type="match status" value="1"/>
</dbReference>
<dbReference type="Pfam" id="PF01965">
    <property type="entry name" value="DJ-1_PfpI"/>
    <property type="match status" value="1"/>
</dbReference>
<evidence type="ECO:0000313" key="4">
    <source>
        <dbReference type="EMBL" id="ATF92757.1"/>
    </source>
</evidence>
<dbReference type="PANTHER" id="PTHR43130:SF3">
    <property type="entry name" value="HTH-TYPE TRANSCRIPTIONAL REGULATOR RV1931C"/>
    <property type="match status" value="1"/>
</dbReference>
<dbReference type="SMART" id="SM00342">
    <property type="entry name" value="HTH_ARAC"/>
    <property type="match status" value="1"/>
</dbReference>
<evidence type="ECO:0000313" key="7">
    <source>
        <dbReference type="Proteomes" id="UP000251197"/>
    </source>
</evidence>
<evidence type="ECO:0000259" key="3">
    <source>
        <dbReference type="PROSITE" id="PS01124"/>
    </source>
</evidence>
<protein>
    <submittedName>
        <fullName evidence="4">Transcriptional regulator FtrA</fullName>
    </submittedName>
</protein>
<keyword evidence="2" id="KW-0804">Transcription</keyword>
<dbReference type="RefSeq" id="WP_096754093.1">
    <property type="nucleotide sequence ID" value="NZ_CP023525.1"/>
</dbReference>
<dbReference type="NCBIfam" id="NF006902">
    <property type="entry name" value="PRK09393.1"/>
    <property type="match status" value="1"/>
</dbReference>
<dbReference type="InterPro" id="IPR052158">
    <property type="entry name" value="INH-QAR"/>
</dbReference>
<dbReference type="Pfam" id="PF12833">
    <property type="entry name" value="HTH_18"/>
    <property type="match status" value="1"/>
</dbReference>
<evidence type="ECO:0000256" key="2">
    <source>
        <dbReference type="ARBA" id="ARBA00023163"/>
    </source>
</evidence>